<evidence type="ECO:0000313" key="3">
    <source>
        <dbReference type="EMBL" id="KIM28472.1"/>
    </source>
</evidence>
<reference evidence="4" key="2">
    <citation type="submission" date="2015-01" db="EMBL/GenBank/DDBJ databases">
        <title>Evolutionary Origins and Diversification of the Mycorrhizal Mutualists.</title>
        <authorList>
            <consortium name="DOE Joint Genome Institute"/>
            <consortium name="Mycorrhizal Genomics Consortium"/>
            <person name="Kohler A."/>
            <person name="Kuo A."/>
            <person name="Nagy L.G."/>
            <person name="Floudas D."/>
            <person name="Copeland A."/>
            <person name="Barry K.W."/>
            <person name="Cichocki N."/>
            <person name="Veneault-Fourrey C."/>
            <person name="LaButti K."/>
            <person name="Lindquist E.A."/>
            <person name="Lipzen A."/>
            <person name="Lundell T."/>
            <person name="Morin E."/>
            <person name="Murat C."/>
            <person name="Riley R."/>
            <person name="Ohm R."/>
            <person name="Sun H."/>
            <person name="Tunlid A."/>
            <person name="Henrissat B."/>
            <person name="Grigoriev I.V."/>
            <person name="Hibbett D.S."/>
            <person name="Martin F."/>
        </authorList>
    </citation>
    <scope>NUCLEOTIDE SEQUENCE [LARGE SCALE GENOMIC DNA]</scope>
    <source>
        <strain evidence="4">MAFF 305830</strain>
    </source>
</reference>
<dbReference type="GO" id="GO:0004672">
    <property type="term" value="F:protein kinase activity"/>
    <property type="evidence" value="ECO:0007669"/>
    <property type="project" value="InterPro"/>
</dbReference>
<dbReference type="InterPro" id="IPR011009">
    <property type="entry name" value="Kinase-like_dom_sf"/>
</dbReference>
<evidence type="ECO:0000259" key="2">
    <source>
        <dbReference type="PROSITE" id="PS50011"/>
    </source>
</evidence>
<keyword evidence="4" id="KW-1185">Reference proteome</keyword>
<accession>A0A0C2XH93</accession>
<dbReference type="PROSITE" id="PS50011">
    <property type="entry name" value="PROTEIN_KINASE_DOM"/>
    <property type="match status" value="1"/>
</dbReference>
<gene>
    <name evidence="3" type="ORF">M408DRAFT_142599</name>
</gene>
<dbReference type="STRING" id="933852.A0A0C2XH93"/>
<protein>
    <recommendedName>
        <fullName evidence="2">Protein kinase domain-containing protein</fullName>
    </recommendedName>
</protein>
<dbReference type="Proteomes" id="UP000054097">
    <property type="component" value="Unassembled WGS sequence"/>
</dbReference>
<dbReference type="HOGENOM" id="CLU_804389_0_0_1"/>
<dbReference type="SUPFAM" id="SSF56112">
    <property type="entry name" value="Protein kinase-like (PK-like)"/>
    <property type="match status" value="1"/>
</dbReference>
<evidence type="ECO:0000256" key="1">
    <source>
        <dbReference type="SAM" id="MobiDB-lite"/>
    </source>
</evidence>
<dbReference type="GO" id="GO:0005524">
    <property type="term" value="F:ATP binding"/>
    <property type="evidence" value="ECO:0007669"/>
    <property type="project" value="InterPro"/>
</dbReference>
<feature type="region of interest" description="Disordered" evidence="1">
    <location>
        <begin position="89"/>
        <end position="110"/>
    </location>
</feature>
<reference evidence="3 4" key="1">
    <citation type="submission" date="2014-04" db="EMBL/GenBank/DDBJ databases">
        <authorList>
            <consortium name="DOE Joint Genome Institute"/>
            <person name="Kuo A."/>
            <person name="Zuccaro A."/>
            <person name="Kohler A."/>
            <person name="Nagy L.G."/>
            <person name="Floudas D."/>
            <person name="Copeland A."/>
            <person name="Barry K.W."/>
            <person name="Cichocki N."/>
            <person name="Veneault-Fourrey C."/>
            <person name="LaButti K."/>
            <person name="Lindquist E.A."/>
            <person name="Lipzen A."/>
            <person name="Lundell T."/>
            <person name="Morin E."/>
            <person name="Murat C."/>
            <person name="Sun H."/>
            <person name="Tunlid A."/>
            <person name="Henrissat B."/>
            <person name="Grigoriev I.V."/>
            <person name="Hibbett D.S."/>
            <person name="Martin F."/>
            <person name="Nordberg H.P."/>
            <person name="Cantor M.N."/>
            <person name="Hua S.X."/>
        </authorList>
    </citation>
    <scope>NUCLEOTIDE SEQUENCE [LARGE SCALE GENOMIC DNA]</scope>
    <source>
        <strain evidence="3 4">MAFF 305830</strain>
    </source>
</reference>
<feature type="compositionally biased region" description="Polar residues" evidence="1">
    <location>
        <begin position="89"/>
        <end position="100"/>
    </location>
</feature>
<dbReference type="AlphaFoldDB" id="A0A0C2XH93"/>
<name>A0A0C2XH93_SERVB</name>
<dbReference type="OrthoDB" id="3260792at2759"/>
<sequence>MVSLVMDVPIDLDENSSRFSIDISRDLVERAISTAASLKYNRSAWSSSSGSCYDDDEATTSPIDLGGKWYWNSPVGDAMEPISPSSFTHDSGYLSRSNSMNEDKEGHNSHCLNTRSANQVSLFMGRGGWPVTYASKLHRRSITNRDPTGPQEVMVKQLQSTRELELLQELNSSALRLDPWNPSPPLISIVNADDYNSDEPLAIFEPLVPYDSQPIGTVEEALDFTMQLLQGLVFLQENKIVHGDIHSGVVMMDPTTQDGLNRVQCNIRYHLADFTHATMLRQQDDHLFCEDLRDLGNLINNSFGKNMPELSDIIRDMTSLDKLATASRILGDLEDLVARLPADRIKSQL</sequence>
<dbReference type="InterPro" id="IPR000719">
    <property type="entry name" value="Prot_kinase_dom"/>
</dbReference>
<dbReference type="EMBL" id="KN824293">
    <property type="protein sequence ID" value="KIM28472.1"/>
    <property type="molecule type" value="Genomic_DNA"/>
</dbReference>
<dbReference type="Gene3D" id="1.10.510.10">
    <property type="entry name" value="Transferase(Phosphotransferase) domain 1"/>
    <property type="match status" value="1"/>
</dbReference>
<proteinExistence type="predicted"/>
<organism evidence="3 4">
    <name type="scientific">Serendipita vermifera MAFF 305830</name>
    <dbReference type="NCBI Taxonomy" id="933852"/>
    <lineage>
        <taxon>Eukaryota</taxon>
        <taxon>Fungi</taxon>
        <taxon>Dikarya</taxon>
        <taxon>Basidiomycota</taxon>
        <taxon>Agaricomycotina</taxon>
        <taxon>Agaricomycetes</taxon>
        <taxon>Sebacinales</taxon>
        <taxon>Serendipitaceae</taxon>
        <taxon>Serendipita</taxon>
    </lineage>
</organism>
<evidence type="ECO:0000313" key="4">
    <source>
        <dbReference type="Proteomes" id="UP000054097"/>
    </source>
</evidence>
<feature type="domain" description="Protein kinase" evidence="2">
    <location>
        <begin position="118"/>
        <end position="349"/>
    </location>
</feature>